<dbReference type="PANTHER" id="PTHR43511">
    <property type="match status" value="1"/>
</dbReference>
<evidence type="ECO:0000256" key="7">
    <source>
        <dbReference type="PIRSR" id="PIRSR000806-1"/>
    </source>
</evidence>
<dbReference type="PIRSF" id="PIRSF000806">
    <property type="entry name" value="UDPGP"/>
    <property type="match status" value="1"/>
</dbReference>
<evidence type="ECO:0000256" key="2">
    <source>
        <dbReference type="ARBA" id="ARBA00012415"/>
    </source>
</evidence>
<evidence type="ECO:0000256" key="1">
    <source>
        <dbReference type="ARBA" id="ARBA00010401"/>
    </source>
</evidence>
<dbReference type="Gene3D" id="2.160.10.10">
    <property type="entry name" value="Hexapeptide repeat proteins"/>
    <property type="match status" value="1"/>
</dbReference>
<accession>A0A2P6VH39</accession>
<comment type="similarity">
    <text evidence="1 6">Belongs to the UDPGP type 1 family.</text>
</comment>
<evidence type="ECO:0000313" key="10">
    <source>
        <dbReference type="Proteomes" id="UP000239649"/>
    </source>
</evidence>
<feature type="binding site" evidence="8">
    <location>
        <position position="169"/>
    </location>
    <ligand>
        <name>UTP</name>
        <dbReference type="ChEBI" id="CHEBI:46398"/>
    </ligand>
</feature>
<evidence type="ECO:0000256" key="8">
    <source>
        <dbReference type="PIRSR" id="PIRSR000806-2"/>
    </source>
</evidence>
<name>A0A2P6VH39_9CHLO</name>
<dbReference type="EMBL" id="LHPF02000007">
    <property type="protein sequence ID" value="PSC73403.1"/>
    <property type="molecule type" value="Genomic_DNA"/>
</dbReference>
<evidence type="ECO:0000256" key="3">
    <source>
        <dbReference type="ARBA" id="ARBA00022679"/>
    </source>
</evidence>
<dbReference type="GO" id="GO:0003983">
    <property type="term" value="F:UTP:glucose-1-phosphate uridylyltransferase activity"/>
    <property type="evidence" value="ECO:0007669"/>
    <property type="project" value="UniProtKB-EC"/>
</dbReference>
<dbReference type="CDD" id="cd00897">
    <property type="entry name" value="UGPase_euk"/>
    <property type="match status" value="1"/>
</dbReference>
<keyword evidence="4 6" id="KW-0548">Nucleotidyltransferase</keyword>
<comment type="caution">
    <text evidence="9">The sequence shown here is derived from an EMBL/GenBank/DDBJ whole genome shotgun (WGS) entry which is preliminary data.</text>
</comment>
<dbReference type="InterPro" id="IPR029044">
    <property type="entry name" value="Nucleotide-diphossugar_trans"/>
</dbReference>
<organism evidence="9 10">
    <name type="scientific">Micractinium conductrix</name>
    <dbReference type="NCBI Taxonomy" id="554055"/>
    <lineage>
        <taxon>Eukaryota</taxon>
        <taxon>Viridiplantae</taxon>
        <taxon>Chlorophyta</taxon>
        <taxon>core chlorophytes</taxon>
        <taxon>Trebouxiophyceae</taxon>
        <taxon>Chlorellales</taxon>
        <taxon>Chlorellaceae</taxon>
        <taxon>Chlorella clade</taxon>
        <taxon>Micractinium</taxon>
    </lineage>
</organism>
<dbReference type="Gene3D" id="3.90.550.10">
    <property type="entry name" value="Spore Coat Polysaccharide Biosynthesis Protein SpsA, Chain A"/>
    <property type="match status" value="1"/>
</dbReference>
<feature type="binding site" evidence="8">
    <location>
        <position position="197"/>
    </location>
    <ligand>
        <name>UTP</name>
        <dbReference type="ChEBI" id="CHEBI:46398"/>
    </ligand>
</feature>
<sequence length="480" mass="52241">MAAELAAPPAAPREVIPWELFTDKMTKAGLSQAAQDAFKMNYEQLVAGVTGLVPDADIEPVQELPRLEELHATEGADIKELLRQTAVLKLNGGLGTSMGLEKAKSLLEVKDGKTFLDLIAQQIKHTRQTFGSKVRFILMNSFSTSADTKQYLGKAHADLLAEPDVELVQNMSCKVDAATLKPAEYPAHPEMEWCPPGHGDIYASLVGSGMLDRLIVDGITYLFVSNSDNLGATLDLDLLAYFASSGQGFLMEVCEREASDKKGGHLARRKADGRLMLRESAMCPDGDKDKFEDVTLHKFFNTNNLWVNLKTLKAALDACGGTLRLPLIKNKKTVNPRDASTPPVFQLETAMGSAIECFEEAGAVVVPRSRFAPVKTCNDLFALRSDAYKVTEESTVVLAAPVPPLIKLDDKHYKLVDQMEALAPVVPSLFHCKSLTVKGPVRFEAGVAIRGDVTLANSTPSAIPVRQRTFEDVSIDLGQE</sequence>
<protein>
    <recommendedName>
        <fullName evidence="2 6">UTP--glucose-1-phosphate uridylyltransferase</fullName>
        <ecNumber evidence="2 6">2.7.7.9</ecNumber>
    </recommendedName>
</protein>
<evidence type="ECO:0000256" key="6">
    <source>
        <dbReference type="PIRNR" id="PIRNR000806"/>
    </source>
</evidence>
<proteinExistence type="inferred from homology"/>
<dbReference type="STRING" id="554055.A0A2P6VH39"/>
<feature type="binding site" evidence="8">
    <location>
        <position position="228"/>
    </location>
    <ligand>
        <name>UTP</name>
        <dbReference type="ChEBI" id="CHEBI:46398"/>
    </ligand>
</feature>
<dbReference type="SUPFAM" id="SSF53448">
    <property type="entry name" value="Nucleotide-diphospho-sugar transferases"/>
    <property type="match status" value="1"/>
</dbReference>
<dbReference type="AlphaFoldDB" id="A0A2P6VH39"/>
<evidence type="ECO:0000256" key="5">
    <source>
        <dbReference type="ARBA" id="ARBA00048128"/>
    </source>
</evidence>
<dbReference type="OrthoDB" id="932129at2759"/>
<feature type="binding site" evidence="7">
    <location>
        <position position="198"/>
    </location>
    <ligand>
        <name>substrate</name>
    </ligand>
</feature>
<keyword evidence="3 6" id="KW-0808">Transferase</keyword>
<feature type="binding site" evidence="8">
    <location>
        <position position="104"/>
    </location>
    <ligand>
        <name>UTP</name>
        <dbReference type="ChEBI" id="CHEBI:46398"/>
    </ligand>
</feature>
<dbReference type="InterPro" id="IPR002618">
    <property type="entry name" value="UDPGP_fam"/>
</dbReference>
<dbReference type="Proteomes" id="UP000239649">
    <property type="component" value="Unassembled WGS sequence"/>
</dbReference>
<dbReference type="Pfam" id="PF01704">
    <property type="entry name" value="UDPGP"/>
    <property type="match status" value="1"/>
</dbReference>
<gene>
    <name evidence="9" type="ORF">C2E20_3281</name>
</gene>
<evidence type="ECO:0000313" key="9">
    <source>
        <dbReference type="EMBL" id="PSC73403.1"/>
    </source>
</evidence>
<dbReference type="EC" id="2.7.7.9" evidence="2 6"/>
<dbReference type="InterPro" id="IPR016267">
    <property type="entry name" value="UDPGP_trans"/>
</dbReference>
<keyword evidence="10" id="KW-1185">Reference proteome</keyword>
<evidence type="ECO:0000256" key="4">
    <source>
        <dbReference type="ARBA" id="ARBA00022695"/>
    </source>
</evidence>
<feature type="binding site" evidence="8">
    <location>
        <position position="375"/>
    </location>
    <ligand>
        <name>UTP</name>
        <dbReference type="ChEBI" id="CHEBI:46398"/>
    </ligand>
</feature>
<reference evidence="9 10" key="1">
    <citation type="journal article" date="2018" name="Plant J.">
        <title>Genome sequences of Chlorella sorokiniana UTEX 1602 and Micractinium conductrix SAG 241.80: implications to maltose excretion by a green alga.</title>
        <authorList>
            <person name="Arriola M.B."/>
            <person name="Velmurugan N."/>
            <person name="Zhang Y."/>
            <person name="Plunkett M.H."/>
            <person name="Hondzo H."/>
            <person name="Barney B.M."/>
        </authorList>
    </citation>
    <scope>NUCLEOTIDE SEQUENCE [LARGE SCALE GENOMIC DNA]</scope>
    <source>
        <strain evidence="9 10">SAG 241.80</strain>
    </source>
</reference>
<comment type="catalytic activity">
    <reaction evidence="5 6">
        <text>alpha-D-glucose 1-phosphate + UTP + H(+) = UDP-alpha-D-glucose + diphosphate</text>
        <dbReference type="Rhea" id="RHEA:19889"/>
        <dbReference type="ChEBI" id="CHEBI:15378"/>
        <dbReference type="ChEBI" id="CHEBI:33019"/>
        <dbReference type="ChEBI" id="CHEBI:46398"/>
        <dbReference type="ChEBI" id="CHEBI:58601"/>
        <dbReference type="ChEBI" id="CHEBI:58885"/>
        <dbReference type="EC" id="2.7.7.9"/>
    </reaction>
</comment>
<dbReference type="GO" id="GO:0006011">
    <property type="term" value="P:UDP-alpha-D-glucose metabolic process"/>
    <property type="evidence" value="ECO:0007669"/>
    <property type="project" value="UniProtKB-UniRule"/>
</dbReference>